<evidence type="ECO:0000259" key="6">
    <source>
        <dbReference type="SMART" id="SM00479"/>
    </source>
</evidence>
<evidence type="ECO:0000313" key="7">
    <source>
        <dbReference type="EMBL" id="MCK7595115.1"/>
    </source>
</evidence>
<dbReference type="SUPFAM" id="SSF53098">
    <property type="entry name" value="Ribonuclease H-like"/>
    <property type="match status" value="1"/>
</dbReference>
<protein>
    <recommendedName>
        <fullName evidence="5">Oligoribonuclease</fullName>
        <ecNumber evidence="5">3.1.-.-</ecNumber>
    </recommendedName>
</protein>
<dbReference type="InterPro" id="IPR036397">
    <property type="entry name" value="RNaseH_sf"/>
</dbReference>
<dbReference type="GO" id="GO:0016787">
    <property type="term" value="F:hydrolase activity"/>
    <property type="evidence" value="ECO:0007669"/>
    <property type="project" value="UniProtKB-KW"/>
</dbReference>
<evidence type="ECO:0000256" key="5">
    <source>
        <dbReference type="HAMAP-Rule" id="MF_00045"/>
    </source>
</evidence>
<comment type="subcellular location">
    <subcellularLocation>
        <location evidence="5">Cytoplasm</location>
    </subcellularLocation>
</comment>
<dbReference type="Proteomes" id="UP001431449">
    <property type="component" value="Unassembled WGS sequence"/>
</dbReference>
<dbReference type="NCBIfam" id="NF003765">
    <property type="entry name" value="PRK05359.1"/>
    <property type="match status" value="1"/>
</dbReference>
<evidence type="ECO:0000313" key="8">
    <source>
        <dbReference type="Proteomes" id="UP001431449"/>
    </source>
</evidence>
<keyword evidence="4 5" id="KW-0269">Exonuclease</keyword>
<dbReference type="EMBL" id="JALNMH010000014">
    <property type="protein sequence ID" value="MCK7595115.1"/>
    <property type="molecule type" value="Genomic_DNA"/>
</dbReference>
<dbReference type="Gene3D" id="3.30.420.10">
    <property type="entry name" value="Ribonuclease H-like superfamily/Ribonuclease H"/>
    <property type="match status" value="1"/>
</dbReference>
<reference evidence="7" key="1">
    <citation type="submission" date="2022-04" db="EMBL/GenBank/DDBJ databases">
        <title>Lysobacter sp. CAU 1642 isolated from sea sand.</title>
        <authorList>
            <person name="Kim W."/>
        </authorList>
    </citation>
    <scope>NUCLEOTIDE SEQUENCE</scope>
    <source>
        <strain evidence="7">CAU 1642</strain>
    </source>
</reference>
<keyword evidence="3 5" id="KW-0378">Hydrolase</keyword>
<dbReference type="HAMAP" id="MF_00045">
    <property type="entry name" value="Oligoribonuclease"/>
    <property type="match status" value="1"/>
</dbReference>
<accession>A0ABT0GKN5</accession>
<evidence type="ECO:0000256" key="2">
    <source>
        <dbReference type="ARBA" id="ARBA00022722"/>
    </source>
</evidence>
<dbReference type="Pfam" id="PF00929">
    <property type="entry name" value="RNase_T"/>
    <property type="match status" value="1"/>
</dbReference>
<comment type="caution">
    <text evidence="7">The sequence shown here is derived from an EMBL/GenBank/DDBJ whole genome shotgun (WGS) entry which is preliminary data.</text>
</comment>
<feature type="active site" evidence="5">
    <location>
        <position position="135"/>
    </location>
</feature>
<name>A0ABT0GKN5_9GAMM</name>
<dbReference type="InterPro" id="IPR013520">
    <property type="entry name" value="Ribonucl_H"/>
</dbReference>
<dbReference type="InterPro" id="IPR022894">
    <property type="entry name" value="Oligoribonuclease"/>
</dbReference>
<dbReference type="SMART" id="SM00479">
    <property type="entry name" value="EXOIII"/>
    <property type="match status" value="1"/>
</dbReference>
<gene>
    <name evidence="5 7" type="primary">orn</name>
    <name evidence="7" type="ORF">M0G41_15705</name>
</gene>
<evidence type="ECO:0000256" key="1">
    <source>
        <dbReference type="ARBA" id="ARBA00009921"/>
    </source>
</evidence>
<comment type="function">
    <text evidence="5">3'-to-5' exoribonuclease specific for small oligoribonucleotides.</text>
</comment>
<keyword evidence="8" id="KW-1185">Reference proteome</keyword>
<dbReference type="EC" id="3.1.-.-" evidence="5"/>
<organism evidence="7 8">
    <name type="scientific">Pseudomarimonas salicorniae</name>
    <dbReference type="NCBI Taxonomy" id="2933270"/>
    <lineage>
        <taxon>Bacteria</taxon>
        <taxon>Pseudomonadati</taxon>
        <taxon>Pseudomonadota</taxon>
        <taxon>Gammaproteobacteria</taxon>
        <taxon>Lysobacterales</taxon>
        <taxon>Lysobacteraceae</taxon>
        <taxon>Pseudomarimonas</taxon>
    </lineage>
</organism>
<comment type="similarity">
    <text evidence="1 5">Belongs to the oligoribonuclease family.</text>
</comment>
<evidence type="ECO:0000256" key="3">
    <source>
        <dbReference type="ARBA" id="ARBA00022801"/>
    </source>
</evidence>
<proteinExistence type="inferred from homology"/>
<keyword evidence="5" id="KW-0963">Cytoplasm</keyword>
<evidence type="ECO:0000256" key="4">
    <source>
        <dbReference type="ARBA" id="ARBA00022839"/>
    </source>
</evidence>
<sequence length="192" mass="21725">MTDSNAAGPRDDLWVWIDLEMTGLDPAVDTIIEIATLVTDGELNLIAEGPELAIHQPLQRLEAMDDWNRNQHSQSGLWQRVLDSRVDLAEAEARTLDFLRQYVKPGTSPLCGNTVYQDRRFISPYMPQLDGFLHYRLLDVSTLKLLAKRWAPRIAAGMQKSAAHTALADIRESVEELRYYRRFMGELAGQAG</sequence>
<dbReference type="PANTHER" id="PTHR11046:SF0">
    <property type="entry name" value="OLIGORIBONUCLEASE, MITOCHONDRIAL"/>
    <property type="match status" value="1"/>
</dbReference>
<dbReference type="RefSeq" id="WP_248210881.1">
    <property type="nucleotide sequence ID" value="NZ_JALNMH010000014.1"/>
</dbReference>
<feature type="domain" description="Exonuclease" evidence="6">
    <location>
        <begin position="13"/>
        <end position="186"/>
    </location>
</feature>
<keyword evidence="2 5" id="KW-0540">Nuclease</keyword>
<dbReference type="CDD" id="cd06135">
    <property type="entry name" value="Orn"/>
    <property type="match status" value="1"/>
</dbReference>
<dbReference type="PANTHER" id="PTHR11046">
    <property type="entry name" value="OLIGORIBONUCLEASE, MITOCHONDRIAL"/>
    <property type="match status" value="1"/>
</dbReference>
<dbReference type="InterPro" id="IPR012337">
    <property type="entry name" value="RNaseH-like_sf"/>
</dbReference>